<sequence length="156" mass="17271">IEWVNHSQISPQMGLRVTIQRVGQSFSDLINDGTPCNQTESGTIPTRLNLSQSDKRDPQCRWLSVATTIMLNHSNHCHNPRNLGHRLASSTATILWPSEGVTIVRVNLPPVTDALLTHDWQVKFPLIITSNVLYQTMGLSPLPCCGVNQTSSTDDD</sequence>
<dbReference type="Proteomes" id="UP001283361">
    <property type="component" value="Unassembled WGS sequence"/>
</dbReference>
<dbReference type="AlphaFoldDB" id="A0AAE1DB89"/>
<feature type="non-terminal residue" evidence="1">
    <location>
        <position position="1"/>
    </location>
</feature>
<evidence type="ECO:0000313" key="1">
    <source>
        <dbReference type="EMBL" id="KAK3763093.1"/>
    </source>
</evidence>
<name>A0AAE1DB89_9GAST</name>
<protein>
    <submittedName>
        <fullName evidence="1">Uncharacterized protein</fullName>
    </submittedName>
</protein>
<reference evidence="1" key="1">
    <citation type="journal article" date="2023" name="G3 (Bethesda)">
        <title>A reference genome for the long-term kleptoplast-retaining sea slug Elysia crispata morphotype clarki.</title>
        <authorList>
            <person name="Eastman K.E."/>
            <person name="Pendleton A.L."/>
            <person name="Shaikh M.A."/>
            <person name="Suttiyut T."/>
            <person name="Ogas R."/>
            <person name="Tomko P."/>
            <person name="Gavelis G."/>
            <person name="Widhalm J.R."/>
            <person name="Wisecaver J.H."/>
        </authorList>
    </citation>
    <scope>NUCLEOTIDE SEQUENCE</scope>
    <source>
        <strain evidence="1">ECLA1</strain>
    </source>
</reference>
<keyword evidence="2" id="KW-1185">Reference proteome</keyword>
<gene>
    <name evidence="1" type="ORF">RRG08_064098</name>
</gene>
<evidence type="ECO:0000313" key="2">
    <source>
        <dbReference type="Proteomes" id="UP001283361"/>
    </source>
</evidence>
<comment type="caution">
    <text evidence="1">The sequence shown here is derived from an EMBL/GenBank/DDBJ whole genome shotgun (WGS) entry which is preliminary data.</text>
</comment>
<accession>A0AAE1DB89</accession>
<organism evidence="1 2">
    <name type="scientific">Elysia crispata</name>
    <name type="common">lettuce slug</name>
    <dbReference type="NCBI Taxonomy" id="231223"/>
    <lineage>
        <taxon>Eukaryota</taxon>
        <taxon>Metazoa</taxon>
        <taxon>Spiralia</taxon>
        <taxon>Lophotrochozoa</taxon>
        <taxon>Mollusca</taxon>
        <taxon>Gastropoda</taxon>
        <taxon>Heterobranchia</taxon>
        <taxon>Euthyneura</taxon>
        <taxon>Panpulmonata</taxon>
        <taxon>Sacoglossa</taxon>
        <taxon>Placobranchoidea</taxon>
        <taxon>Plakobranchidae</taxon>
        <taxon>Elysia</taxon>
    </lineage>
</organism>
<proteinExistence type="predicted"/>
<dbReference type="EMBL" id="JAWDGP010004605">
    <property type="protein sequence ID" value="KAK3763093.1"/>
    <property type="molecule type" value="Genomic_DNA"/>
</dbReference>